<dbReference type="GO" id="GO:0032259">
    <property type="term" value="P:methylation"/>
    <property type="evidence" value="ECO:0007669"/>
    <property type="project" value="UniProtKB-KW"/>
</dbReference>
<comment type="caution">
    <text evidence="4">The sequence shown here is derived from an EMBL/GenBank/DDBJ whole genome shotgun (WGS) entry which is preliminary data.</text>
</comment>
<sequence>MESAQSTIAQDSAEVNKQYFNDTADGYDARASASNIADIIGENILLRREWSGAGWDENTTRVLDYACGTGLISQIIAPYTKQIIGMDISEKMVEKFNEKVKNQGIPEEEMRAIVADLCAAELDPSLSNPEYHNFDVIVCGFAFHHFDNVQLAAKRLAERLKPNSGVLLVIDFKPHPPPPNHTANHGGHAHHGGHQHLGHGCQGKSATELNAQDTVAHSGFSQKHMRKVFEDAGLVEVDFVDVGPNGERGKAIAFLGHDDGSGKGIKTEKEVFMVKGRRV</sequence>
<dbReference type="AlphaFoldDB" id="A0A317SVW2"/>
<dbReference type="PANTHER" id="PTHR43861:SF3">
    <property type="entry name" value="PUTATIVE (AFU_ORTHOLOGUE AFUA_2G14390)-RELATED"/>
    <property type="match status" value="1"/>
</dbReference>
<dbReference type="OrthoDB" id="3647at2759"/>
<dbReference type="InterPro" id="IPR041698">
    <property type="entry name" value="Methyltransf_25"/>
</dbReference>
<dbReference type="EMBL" id="PYWC01000015">
    <property type="protein sequence ID" value="PWW78414.1"/>
    <property type="molecule type" value="Genomic_DNA"/>
</dbReference>
<keyword evidence="1 4" id="KW-0808">Transferase</keyword>
<evidence type="ECO:0000259" key="3">
    <source>
        <dbReference type="Pfam" id="PF13649"/>
    </source>
</evidence>
<dbReference type="PANTHER" id="PTHR43861">
    <property type="entry name" value="TRANS-ACONITATE 2-METHYLTRANSFERASE-RELATED"/>
    <property type="match status" value="1"/>
</dbReference>
<evidence type="ECO:0000256" key="1">
    <source>
        <dbReference type="ARBA" id="ARBA00022679"/>
    </source>
</evidence>
<protein>
    <submittedName>
        <fullName evidence="4">S-adenosyl-L-methionine-dependent methyltransferase</fullName>
    </submittedName>
</protein>
<organism evidence="4 5">
    <name type="scientific">Tuber magnatum</name>
    <name type="common">white Piedmont truffle</name>
    <dbReference type="NCBI Taxonomy" id="42249"/>
    <lineage>
        <taxon>Eukaryota</taxon>
        <taxon>Fungi</taxon>
        <taxon>Dikarya</taxon>
        <taxon>Ascomycota</taxon>
        <taxon>Pezizomycotina</taxon>
        <taxon>Pezizomycetes</taxon>
        <taxon>Pezizales</taxon>
        <taxon>Tuberaceae</taxon>
        <taxon>Tuber</taxon>
    </lineage>
</organism>
<feature type="compositionally biased region" description="Basic residues" evidence="2">
    <location>
        <begin position="187"/>
        <end position="197"/>
    </location>
</feature>
<dbReference type="Gene3D" id="3.40.50.150">
    <property type="entry name" value="Vaccinia Virus protein VP39"/>
    <property type="match status" value="1"/>
</dbReference>
<evidence type="ECO:0000313" key="4">
    <source>
        <dbReference type="EMBL" id="PWW78414.1"/>
    </source>
</evidence>
<keyword evidence="4" id="KW-0489">Methyltransferase</keyword>
<gene>
    <name evidence="4" type="ORF">C7212DRAFT_277865</name>
</gene>
<name>A0A317SVW2_9PEZI</name>
<dbReference type="Proteomes" id="UP000246991">
    <property type="component" value="Unassembled WGS sequence"/>
</dbReference>
<evidence type="ECO:0000256" key="2">
    <source>
        <dbReference type="SAM" id="MobiDB-lite"/>
    </source>
</evidence>
<keyword evidence="5" id="KW-1185">Reference proteome</keyword>
<feature type="domain" description="Methyltransferase" evidence="3">
    <location>
        <begin position="62"/>
        <end position="163"/>
    </location>
</feature>
<proteinExistence type="predicted"/>
<reference evidence="4 5" key="1">
    <citation type="submission" date="2018-03" db="EMBL/GenBank/DDBJ databases">
        <title>Genomes of Pezizomycetes fungi and the evolution of truffles.</title>
        <authorList>
            <person name="Murat C."/>
            <person name="Payen T."/>
            <person name="Noel B."/>
            <person name="Kuo A."/>
            <person name="Martin F.M."/>
        </authorList>
    </citation>
    <scope>NUCLEOTIDE SEQUENCE [LARGE SCALE GENOMIC DNA]</scope>
    <source>
        <strain evidence="4">091103-1</strain>
    </source>
</reference>
<dbReference type="STRING" id="42249.A0A317SVW2"/>
<feature type="region of interest" description="Disordered" evidence="2">
    <location>
        <begin position="176"/>
        <end position="203"/>
    </location>
</feature>
<dbReference type="SUPFAM" id="SSF53335">
    <property type="entry name" value="S-adenosyl-L-methionine-dependent methyltransferases"/>
    <property type="match status" value="1"/>
</dbReference>
<accession>A0A317SVW2</accession>
<dbReference type="Pfam" id="PF13649">
    <property type="entry name" value="Methyltransf_25"/>
    <property type="match status" value="1"/>
</dbReference>
<dbReference type="GO" id="GO:0008168">
    <property type="term" value="F:methyltransferase activity"/>
    <property type="evidence" value="ECO:0007669"/>
    <property type="project" value="UniProtKB-KW"/>
</dbReference>
<dbReference type="InterPro" id="IPR029063">
    <property type="entry name" value="SAM-dependent_MTases_sf"/>
</dbReference>
<evidence type="ECO:0000313" key="5">
    <source>
        <dbReference type="Proteomes" id="UP000246991"/>
    </source>
</evidence>
<dbReference type="CDD" id="cd02440">
    <property type="entry name" value="AdoMet_MTases"/>
    <property type="match status" value="1"/>
</dbReference>